<sequence length="444" mass="49132">MDTPIYDFVKEYLEKGTVRLHMPGHKGSPLLGCEALDITEIKGADDLYHAQGIIRQSENNATRLFGTKRTFYATGGSSQCIGAMVYLAMLRGKKGQPILAARNAHKAFLHTCALLDLEVVWIYPEEEASLCSCPILTQQLESILKSMEVLPFALYITSPDYLGGMADIKGLSEVCRKYGIPLLVDNAHGAYLRFLPESLHPMDLGADMCCDSAHKTLPVLTGGAYLHIGRDALPFEKDGKNALALFGSTSPSYLTLQSLDLCNEVLAEGYREKMHGVCEKVKQLAVQLREKGYFLQNYEPLKIVLEGAKMGITGYDLAKFLRESGIEPEFADADHLVMMFSTENGEVDFKRIENALPPMIAKSTEGERTTLPFRGEQVMSIREAMFARRCTVKVEQALGRICATPAVSCPPAIPIAISGERITEEMIRLFFLYGIEEIDVVVEL</sequence>
<evidence type="ECO:0000313" key="10">
    <source>
        <dbReference type="Proteomes" id="UP000068026"/>
    </source>
</evidence>
<dbReference type="EMBL" id="CP014223">
    <property type="protein sequence ID" value="AMJ42488.1"/>
    <property type="molecule type" value="Genomic_DNA"/>
</dbReference>
<dbReference type="InterPro" id="IPR052357">
    <property type="entry name" value="Orn_Lys_Arg_decarboxylase-I"/>
</dbReference>
<reference evidence="8 10" key="1">
    <citation type="journal article" date="2016" name="Genome Announc.">
        <title>Complete Genome Sequence of the Amino Acid-Fermenting Clostridium propionicum X2 (DSM 1682).</title>
        <authorList>
            <person name="Poehlein A."/>
            <person name="Schlien K."/>
            <person name="Chowdhury N.P."/>
            <person name="Gottschalk G."/>
            <person name="Buckel W."/>
            <person name="Daniel R."/>
        </authorList>
    </citation>
    <scope>NUCLEOTIDE SEQUENCE [LARGE SCALE GENOMIC DNA]</scope>
    <source>
        <strain evidence="8 10">X2</strain>
    </source>
</reference>
<reference evidence="9" key="3">
    <citation type="submission" date="2016-11" db="EMBL/GenBank/DDBJ databases">
        <authorList>
            <person name="Varghese N."/>
            <person name="Submissions S."/>
        </authorList>
    </citation>
    <scope>NUCLEOTIDE SEQUENCE</scope>
    <source>
        <strain evidence="9">DSM 1682</strain>
    </source>
</reference>
<evidence type="ECO:0000256" key="1">
    <source>
        <dbReference type="ARBA" id="ARBA00001933"/>
    </source>
</evidence>
<gene>
    <name evidence="8" type="primary">speA_2</name>
    <name evidence="8" type="ORF">CPRO_29580</name>
    <name evidence="9" type="ORF">SAMN02745151_00429</name>
</gene>
<dbReference type="Proteomes" id="UP000184204">
    <property type="component" value="Unassembled WGS sequence"/>
</dbReference>
<evidence type="ECO:0000256" key="3">
    <source>
        <dbReference type="ARBA" id="ARBA00022793"/>
    </source>
</evidence>
<dbReference type="PANTHER" id="PTHR43277">
    <property type="entry name" value="ARGININE DECARBOXYLASE"/>
    <property type="match status" value="1"/>
</dbReference>
<dbReference type="Pfam" id="PF01276">
    <property type="entry name" value="OKR_DC_1"/>
    <property type="match status" value="1"/>
</dbReference>
<protein>
    <submittedName>
        <fullName evidence="8">Arginine decarboxylase</fullName>
        <ecNumber evidence="8">4.1.1.19</ecNumber>
    </submittedName>
    <submittedName>
        <fullName evidence="9">Arginine/lysine/ornithine decarboxylase</fullName>
    </submittedName>
</protein>
<reference evidence="10" key="2">
    <citation type="submission" date="2016-01" db="EMBL/GenBank/DDBJ databases">
        <authorList>
            <person name="Poehlein A."/>
            <person name="Schlien K."/>
            <person name="Gottschalk G."/>
            <person name="Buckel W."/>
            <person name="Daniel R."/>
        </authorList>
    </citation>
    <scope>NUCLEOTIDE SEQUENCE [LARGE SCALE GENOMIC DNA]</scope>
    <source>
        <strain evidence="10">X2</strain>
    </source>
</reference>
<proteinExistence type="inferred from homology"/>
<evidence type="ECO:0000256" key="5">
    <source>
        <dbReference type="ARBA" id="ARBA00023239"/>
    </source>
</evidence>
<dbReference type="Proteomes" id="UP000068026">
    <property type="component" value="Chromosome"/>
</dbReference>
<dbReference type="SUPFAM" id="SSF55904">
    <property type="entry name" value="Ornithine decarboxylase C-terminal domain"/>
    <property type="match status" value="1"/>
</dbReference>
<feature type="domain" description="Orn/Lys/Arg decarboxylase C-terminal" evidence="7">
    <location>
        <begin position="390"/>
        <end position="426"/>
    </location>
</feature>
<dbReference type="SUPFAM" id="SSF53383">
    <property type="entry name" value="PLP-dependent transferases"/>
    <property type="match status" value="1"/>
</dbReference>
<dbReference type="GO" id="GO:0008792">
    <property type="term" value="F:arginine decarboxylase activity"/>
    <property type="evidence" value="ECO:0007669"/>
    <property type="project" value="UniProtKB-EC"/>
</dbReference>
<dbReference type="AlphaFoldDB" id="A0A110A7R1"/>
<dbReference type="RefSeq" id="WP_200777650.1">
    <property type="nucleotide sequence ID" value="NZ_CP014223.1"/>
</dbReference>
<dbReference type="KEGG" id="cpro:CPRO_29580"/>
<dbReference type="InterPro" id="IPR000310">
    <property type="entry name" value="Orn/Lys/Arg_deCO2ase_major_dom"/>
</dbReference>
<keyword evidence="3" id="KW-0210">Decarboxylase</keyword>
<dbReference type="Pfam" id="PF03711">
    <property type="entry name" value="OKR_DC_1_C"/>
    <property type="match status" value="1"/>
</dbReference>
<dbReference type="InterPro" id="IPR036633">
    <property type="entry name" value="Prn/Lys/Arg_de-COase_C_sf"/>
</dbReference>
<evidence type="ECO:0000259" key="6">
    <source>
        <dbReference type="Pfam" id="PF01276"/>
    </source>
</evidence>
<feature type="domain" description="Orn/Lys/Arg decarboxylases family 1 pyridoxal-P attachment site" evidence="6">
    <location>
        <begin position="3"/>
        <end position="288"/>
    </location>
</feature>
<keyword evidence="4" id="KW-0663">Pyridoxal phosphate</keyword>
<dbReference type="PANTHER" id="PTHR43277:SF3">
    <property type="entry name" value="DECARBOXYLASE, PUTATIVE-RELATED"/>
    <property type="match status" value="1"/>
</dbReference>
<dbReference type="InterPro" id="IPR015421">
    <property type="entry name" value="PyrdxlP-dep_Trfase_major"/>
</dbReference>
<keyword evidence="10" id="KW-1185">Reference proteome</keyword>
<accession>A0A110A7R1</accession>
<evidence type="ECO:0000256" key="4">
    <source>
        <dbReference type="ARBA" id="ARBA00022898"/>
    </source>
</evidence>
<dbReference type="InterPro" id="IPR008286">
    <property type="entry name" value="Prn/Lys/Arg_de-COase_C"/>
</dbReference>
<evidence type="ECO:0000313" key="9">
    <source>
        <dbReference type="EMBL" id="SHE33323.1"/>
    </source>
</evidence>
<evidence type="ECO:0000259" key="7">
    <source>
        <dbReference type="Pfam" id="PF03711"/>
    </source>
</evidence>
<dbReference type="InterPro" id="IPR015424">
    <property type="entry name" value="PyrdxlP-dep_Trfase"/>
</dbReference>
<comment type="similarity">
    <text evidence="2">Belongs to the Orn/Lys/Arg decarboxylase class-I family.</text>
</comment>
<evidence type="ECO:0000313" key="8">
    <source>
        <dbReference type="EMBL" id="AMJ42488.1"/>
    </source>
</evidence>
<comment type="cofactor">
    <cofactor evidence="1">
        <name>pyridoxal 5'-phosphate</name>
        <dbReference type="ChEBI" id="CHEBI:597326"/>
    </cofactor>
</comment>
<evidence type="ECO:0000313" key="11">
    <source>
        <dbReference type="Proteomes" id="UP000184204"/>
    </source>
</evidence>
<keyword evidence="5 8" id="KW-0456">Lyase</keyword>
<organism evidence="9 11">
    <name type="scientific">Anaerotignum propionicum DSM 1682</name>
    <dbReference type="NCBI Taxonomy" id="991789"/>
    <lineage>
        <taxon>Bacteria</taxon>
        <taxon>Bacillati</taxon>
        <taxon>Bacillota</taxon>
        <taxon>Clostridia</taxon>
        <taxon>Lachnospirales</taxon>
        <taxon>Anaerotignaceae</taxon>
        <taxon>Anaerotignum</taxon>
    </lineage>
</organism>
<dbReference type="Gene3D" id="3.90.100.10">
    <property type="entry name" value="Orn/Lys/Arg decarboxylase, C-terminal domain"/>
    <property type="match status" value="1"/>
</dbReference>
<evidence type="ECO:0000256" key="2">
    <source>
        <dbReference type="ARBA" id="ARBA00010671"/>
    </source>
</evidence>
<dbReference type="EMBL" id="FQUA01000001">
    <property type="protein sequence ID" value="SHE33323.1"/>
    <property type="molecule type" value="Genomic_DNA"/>
</dbReference>
<name>A0A110A7R1_ANAPI</name>
<dbReference type="EC" id="4.1.1.19" evidence="8"/>
<dbReference type="Gene3D" id="3.40.640.10">
    <property type="entry name" value="Type I PLP-dependent aspartate aminotransferase-like (Major domain)"/>
    <property type="match status" value="1"/>
</dbReference>
<reference evidence="11" key="4">
    <citation type="submission" date="2016-11" db="EMBL/GenBank/DDBJ databases">
        <authorList>
            <person name="Jaros S."/>
            <person name="Januszkiewicz K."/>
            <person name="Wedrychowicz H."/>
        </authorList>
    </citation>
    <scope>NUCLEOTIDE SEQUENCE [LARGE SCALE GENOMIC DNA]</scope>
    <source>
        <strain evidence="11">DSM 1682</strain>
    </source>
</reference>